<evidence type="ECO:0000256" key="10">
    <source>
        <dbReference type="ARBA" id="ARBA00023136"/>
    </source>
</evidence>
<reference evidence="25" key="3">
    <citation type="submission" date="2019-04" db="EMBL/GenBank/DDBJ databases">
        <authorList>
            <person name="Howe K."/>
            <person name="Paulini M."/>
            <person name="Williams G."/>
        </authorList>
    </citation>
    <scope>NUCLEOTIDE SEQUENCE [LARGE SCALE GENOMIC DNA]</scope>
    <source>
        <strain evidence="25">FR3</strain>
    </source>
</reference>
<dbReference type="FunCoup" id="A0A0K0J2U4">
    <property type="interactions" value="279"/>
</dbReference>
<dbReference type="InterPro" id="IPR001828">
    <property type="entry name" value="ANF_lig-bd_rcpt"/>
</dbReference>
<evidence type="ECO:0000259" key="22">
    <source>
        <dbReference type="SMART" id="SM00079"/>
    </source>
</evidence>
<evidence type="ECO:0000256" key="14">
    <source>
        <dbReference type="ARBA" id="ARBA00023286"/>
    </source>
</evidence>
<dbReference type="InterPro" id="IPR028082">
    <property type="entry name" value="Peripla_BP_I"/>
</dbReference>
<dbReference type="WormBase" id="Bm1734">
    <property type="protein sequence ID" value="BM38821"/>
    <property type="gene ID" value="WBGene00221995"/>
    <property type="gene designation" value="Bma-glr-2"/>
</dbReference>
<feature type="domain" description="Ionotropic glutamate receptor C-terminal" evidence="22">
    <location>
        <begin position="470"/>
        <end position="852"/>
    </location>
</feature>
<dbReference type="InterPro" id="IPR001508">
    <property type="entry name" value="Iono_Glu_rcpt_met"/>
</dbReference>
<evidence type="ECO:0000256" key="7">
    <source>
        <dbReference type="ARBA" id="ARBA00022989"/>
    </source>
</evidence>
<feature type="site" description="Crucial to convey clamshell closure to channel opening" evidence="18">
    <location>
        <position position="703"/>
    </location>
</feature>
<gene>
    <name evidence="28" type="primary">bma-glr-2</name>
    <name evidence="24 27" type="synonym">Bma-glr-2</name>
    <name evidence="28" type="ORF">Bm1734</name>
    <name evidence="25" type="ORF">BM_BM1734</name>
    <name evidence="24" type="ORF">BM_Bm1734</name>
</gene>
<evidence type="ECO:0000256" key="18">
    <source>
        <dbReference type="PIRSR" id="PIRSR601508-2"/>
    </source>
</evidence>
<feature type="chain" id="PRO_5013455796" evidence="21">
    <location>
        <begin position="24"/>
        <end position="937"/>
    </location>
</feature>
<dbReference type="PANTHER" id="PTHR18966">
    <property type="entry name" value="IONOTROPIC GLUTAMATE RECEPTOR"/>
    <property type="match status" value="1"/>
</dbReference>
<evidence type="ECO:0000256" key="8">
    <source>
        <dbReference type="ARBA" id="ARBA00023018"/>
    </source>
</evidence>
<accession>A0A0K0J2U4</accession>
<dbReference type="Gene3D" id="3.40.190.10">
    <property type="entry name" value="Periplasmic binding protein-like II"/>
    <property type="match status" value="2"/>
</dbReference>
<keyword evidence="15" id="KW-0407">Ion channel</keyword>
<evidence type="ECO:0000256" key="1">
    <source>
        <dbReference type="ARBA" id="ARBA00004651"/>
    </source>
</evidence>
<evidence type="ECO:0000256" key="3">
    <source>
        <dbReference type="ARBA" id="ARBA00022448"/>
    </source>
</evidence>
<dbReference type="Gene3D" id="1.10.287.70">
    <property type="match status" value="1"/>
</dbReference>
<keyword evidence="11" id="KW-0675">Receptor</keyword>
<evidence type="ECO:0000256" key="20">
    <source>
        <dbReference type="SAM" id="Phobius"/>
    </source>
</evidence>
<evidence type="ECO:0000256" key="4">
    <source>
        <dbReference type="ARBA" id="ARBA00022475"/>
    </source>
</evidence>
<sequence>MTSICKKSILFIFLIFWLQQTYSLVRKVPLRAFINTSELDNTTAAIIQEMLRLAEFWFNMEEKNTIDVALGVRYLPAMHSTTLLWHLADFVCDELKIGFMIMLAGSSPISFGLYSSLAKRVKIPLIDWETSDLSSDSSPAFTASVRPPADELLVDYIKIKQWHEIIYLHDGANAERSLTAIYKYLEKNNPIYTLQINSYRIPEDEEYFREFLNNFHMQNFNFLDSRSLNVVVDISNSYRIRAFLQSLKESILVKKQYNYVFANFELDENDLDAFHYTLINITAFLMCDRYNQRLNKERKMFVHHYGNRSIMDDVSIPMSAMFAHDALLVASNAIDIVLKKYGRDLFANAFNQNQLYNAGQPGIQCRRDLQHATSHSMPFEFGDKIIEAIREVKLDETDGTLTGQIQFTKSLSRTNFSAKVVEINPSGRSLYSVRNMYDWRQGVGFMMNAESKPNLLREEAITRLHHRPNRLHIVTVLVKPFVMLKRTVPGEPAHVGNDRFEGYCIDLIKLLAMNISGFDSYEIFIAEGNKYGQRQDDGSWDGMIGYLLNEASDVAVAPLTINQARERVVDFSKPFMTTGISIMIKKPEKQEFNVFSFMQPLGTNIWFLILCSYAGVSLTIFLVSSFSPYETRTEAELPTQLSLYNSLWFTLSSFMQQGTDILPRAPSGRIASSAWWFFTLIIVSSYTANLAAFLTLEKMTPPIESVDDLAAQKRILYGIVKGGSTEEFFKESAVPVYKKMWSFMYDTYTQQLRAQQHPNTSDTVMANTYAEGIEKVRRSKGQYAFLLEETANEYENTRKPCDTMKVGANLNSLGYGVATKIGNPLRESINFAILYLHEKGELKRLENKWWYDRGQCDQGMSMSPEGGNSASLTLSKVAGIFYILCGGMILSMATAFAEFLYRCKLERCEATRKNHLQRKALRSSSDHSQKRSRSAEL</sequence>
<keyword evidence="9" id="KW-0406">Ion transport</keyword>
<dbReference type="EMBL" id="CAAKNF010000192">
    <property type="protein sequence ID" value="VIO91764.1"/>
    <property type="molecule type" value="Genomic_DNA"/>
</dbReference>
<keyword evidence="3" id="KW-0813">Transport</keyword>
<proteinExistence type="inferred from homology"/>
<dbReference type="GeneID" id="6104117"/>
<dbReference type="InterPro" id="IPR001320">
    <property type="entry name" value="Iontro_rcpt_C"/>
</dbReference>
<feature type="binding site" evidence="17">
    <location>
        <position position="725"/>
    </location>
    <ligand>
        <name>L-glutamate</name>
        <dbReference type="ChEBI" id="CHEBI:29985"/>
    </ligand>
</feature>
<dbReference type="SUPFAM" id="SSF53822">
    <property type="entry name" value="Periplasmic binding protein-like I"/>
    <property type="match status" value="1"/>
</dbReference>
<dbReference type="FunFam" id="1.10.287.70:FF:000105">
    <property type="entry name" value="Eye-enriched kainate receptor, isoform A"/>
    <property type="match status" value="1"/>
</dbReference>
<dbReference type="RefSeq" id="XP_042933161.1">
    <property type="nucleotide sequence ID" value="XM_043077227.1"/>
</dbReference>
<evidence type="ECO:0000256" key="13">
    <source>
        <dbReference type="ARBA" id="ARBA00023257"/>
    </source>
</evidence>
<dbReference type="AlphaFoldDB" id="A0A0K0J2U4"/>
<dbReference type="EMBL" id="LN857010">
    <property type="protein sequence ID" value="CRZ25481.1"/>
    <property type="molecule type" value="Genomic_DNA"/>
</dbReference>
<keyword evidence="14" id="KW-1071">Ligand-gated ion channel</keyword>
<evidence type="ECO:0000256" key="5">
    <source>
        <dbReference type="ARBA" id="ARBA00022692"/>
    </source>
</evidence>
<evidence type="ECO:0000256" key="21">
    <source>
        <dbReference type="SAM" id="SignalP"/>
    </source>
</evidence>
<evidence type="ECO:0000256" key="6">
    <source>
        <dbReference type="ARBA" id="ARBA00022729"/>
    </source>
</evidence>
<name>A0A0K0J2U4_BRUMA</name>
<keyword evidence="8" id="KW-0770">Synapse</keyword>
<evidence type="ECO:0000313" key="26">
    <source>
        <dbReference type="Proteomes" id="UP000006672"/>
    </source>
</evidence>
<accession>A0A4E9F6V4</accession>
<feature type="binding site" evidence="17">
    <location>
        <position position="560"/>
    </location>
    <ligand>
        <name>L-glutamate</name>
        <dbReference type="ChEBI" id="CHEBI:29985"/>
    </ligand>
</feature>
<dbReference type="GO" id="GO:0038023">
    <property type="term" value="F:signaling receptor activity"/>
    <property type="evidence" value="ECO:0007669"/>
    <property type="project" value="InterPro"/>
</dbReference>
<comment type="subcellular location">
    <subcellularLocation>
        <location evidence="1">Cell membrane</location>
        <topology evidence="1">Multi-pass membrane protein</topology>
    </subcellularLocation>
    <subcellularLocation>
        <location evidence="16">Postsynaptic cell membrane</location>
    </subcellularLocation>
</comment>
<dbReference type="Pfam" id="PF01094">
    <property type="entry name" value="ANF_receptor"/>
    <property type="match status" value="1"/>
</dbReference>
<keyword evidence="4" id="KW-1003">Cell membrane</keyword>
<feature type="site" description="Interaction with the cone snail toxin Con-ikot-ikot" evidence="18">
    <location>
        <position position="534"/>
    </location>
</feature>
<keyword evidence="10 20" id="KW-0472">Membrane</keyword>
<dbReference type="FunFam" id="3.40.190.10:FF:000241">
    <property type="entry name" value="Glutamate receptor 2"/>
    <property type="match status" value="1"/>
</dbReference>
<keyword evidence="13" id="KW-0628">Postsynaptic cell membrane</keyword>
<dbReference type="SUPFAM" id="SSF53850">
    <property type="entry name" value="Periplasmic binding protein-like II"/>
    <property type="match status" value="1"/>
</dbReference>
<feature type="transmembrane region" description="Helical" evidence="20">
    <location>
        <begin position="879"/>
        <end position="901"/>
    </location>
</feature>
<comment type="similarity">
    <text evidence="2">Belongs to the glutamate-gated ion channel (TC 1.A.10.1) family.</text>
</comment>
<evidence type="ECO:0000256" key="11">
    <source>
        <dbReference type="ARBA" id="ARBA00023170"/>
    </source>
</evidence>
<dbReference type="Pfam" id="PF00060">
    <property type="entry name" value="Lig_chan"/>
    <property type="match status" value="1"/>
</dbReference>
<dbReference type="SUPFAM" id="SSF81324">
    <property type="entry name" value="Voltage-gated potassium channels"/>
    <property type="match status" value="1"/>
</dbReference>
<keyword evidence="26" id="KW-1185">Reference proteome</keyword>
<feature type="disulfide bond" evidence="19">
    <location>
        <begin position="92"/>
        <end position="365"/>
    </location>
</feature>
<evidence type="ECO:0000256" key="15">
    <source>
        <dbReference type="ARBA" id="ARBA00023303"/>
    </source>
</evidence>
<feature type="binding site" evidence="17">
    <location>
        <position position="724"/>
    </location>
    <ligand>
        <name>L-glutamate</name>
        <dbReference type="ChEBI" id="CHEBI:29985"/>
    </ligand>
</feature>
<keyword evidence="12" id="KW-0325">Glycoprotein</keyword>
<feature type="binding site" evidence="17">
    <location>
        <position position="558"/>
    </location>
    <ligand>
        <name>L-glutamate</name>
        <dbReference type="ChEBI" id="CHEBI:29985"/>
    </ligand>
</feature>
<dbReference type="PRINTS" id="PR00177">
    <property type="entry name" value="NMDARECEPTOR"/>
</dbReference>
<evidence type="ECO:0000256" key="9">
    <source>
        <dbReference type="ARBA" id="ARBA00023065"/>
    </source>
</evidence>
<evidence type="ECO:0000313" key="28">
    <source>
        <dbReference type="WormBase" id="Bm1734"/>
    </source>
</evidence>
<feature type="transmembrane region" description="Helical" evidence="20">
    <location>
        <begin position="674"/>
        <end position="696"/>
    </location>
</feature>
<evidence type="ECO:0000256" key="16">
    <source>
        <dbReference type="ARBA" id="ARBA00034100"/>
    </source>
</evidence>
<protein>
    <submittedName>
        <fullName evidence="24 27">BMA-GLR-2</fullName>
    </submittedName>
</protein>
<feature type="binding site" evidence="17">
    <location>
        <position position="565"/>
    </location>
    <ligand>
        <name>L-glutamate</name>
        <dbReference type="ChEBI" id="CHEBI:29985"/>
    </ligand>
</feature>
<dbReference type="FunFam" id="3.40.190.10:FF:000189">
    <property type="entry name" value="Glutamate receptor 1"/>
    <property type="match status" value="1"/>
</dbReference>
<dbReference type="WBParaSite" id="Bm1734.1">
    <property type="protein sequence ID" value="Bm1734.1"/>
    <property type="gene ID" value="WBGene00221995"/>
</dbReference>
<evidence type="ECO:0000313" key="27">
    <source>
        <dbReference type="WBParaSite" id="Bm1734.1"/>
    </source>
</evidence>
<dbReference type="Pfam" id="PF10613">
    <property type="entry name" value="Lig_chan-Glu_bd"/>
    <property type="match status" value="1"/>
</dbReference>
<dbReference type="InterPro" id="IPR019594">
    <property type="entry name" value="Glu/Gly-bd"/>
</dbReference>
<dbReference type="Gene3D" id="3.40.50.2300">
    <property type="match status" value="2"/>
</dbReference>
<feature type="transmembrane region" description="Helical" evidence="20">
    <location>
        <begin position="605"/>
        <end position="623"/>
    </location>
</feature>
<feature type="binding site" evidence="17">
    <location>
        <position position="788"/>
    </location>
    <ligand>
        <name>L-glutamate</name>
        <dbReference type="ChEBI" id="CHEBI:29985"/>
    </ligand>
</feature>
<dbReference type="GO" id="GO:0045211">
    <property type="term" value="C:postsynaptic membrane"/>
    <property type="evidence" value="ECO:0007669"/>
    <property type="project" value="UniProtKB-SubCell"/>
</dbReference>
<feature type="site" description="Interaction with the cone snail toxin Con-ikot-ikot" evidence="18">
    <location>
        <position position="730"/>
    </location>
</feature>
<dbReference type="SMART" id="SM00918">
    <property type="entry name" value="Lig_chan-Glu_bd"/>
    <property type="match status" value="1"/>
</dbReference>
<reference evidence="24" key="2">
    <citation type="submission" date="2012-12" db="EMBL/GenBank/DDBJ databases">
        <authorList>
            <person name="Gao Y.W."/>
            <person name="Fan S.T."/>
            <person name="Sun H.T."/>
            <person name="Wang Z."/>
            <person name="Gao X.L."/>
            <person name="Li Y.G."/>
            <person name="Wang T.C."/>
            <person name="Zhang K."/>
            <person name="Xu W.W."/>
            <person name="Yu Z.J."/>
            <person name="Xia X.Z."/>
        </authorList>
    </citation>
    <scope>NUCLEOTIDE SEQUENCE</scope>
    <source>
        <strain evidence="24">FR3</strain>
    </source>
</reference>
<dbReference type="STRING" id="6279.A0A0K0J2U4"/>
<reference evidence="24 26" key="1">
    <citation type="journal article" date="2007" name="Science">
        <title>Draft genome of the filarial nematode parasite Brugia malayi.</title>
        <authorList>
            <person name="Ghedin E."/>
            <person name="Wang S."/>
            <person name="Spiro D."/>
            <person name="Caler E."/>
            <person name="Zhao Q."/>
            <person name="Crabtree J."/>
            <person name="Allen J.E."/>
            <person name="Delcher A.L."/>
            <person name="Guiliano D.B."/>
            <person name="Miranda-Saavedra D."/>
            <person name="Angiuoli S.V."/>
            <person name="Creasy T."/>
            <person name="Amedeo P."/>
            <person name="Haas B."/>
            <person name="El-Sayed N.M."/>
            <person name="Wortman J.R."/>
            <person name="Feldblyum T."/>
            <person name="Tallon L."/>
            <person name="Schatz M."/>
            <person name="Shumway M."/>
            <person name="Koo H."/>
            <person name="Salzberg S.L."/>
            <person name="Schobel S."/>
            <person name="Pertea M."/>
            <person name="Pop M."/>
            <person name="White O."/>
            <person name="Barton G.J."/>
            <person name="Carlow C.K."/>
            <person name="Crawford M.J."/>
            <person name="Daub J."/>
            <person name="Dimmic M.W."/>
            <person name="Estes C.F."/>
            <person name="Foster J.M."/>
            <person name="Ganatra M."/>
            <person name="Gregory W.F."/>
            <person name="Johnson N.M."/>
            <person name="Jin J."/>
            <person name="Komuniecki R."/>
            <person name="Korf I."/>
            <person name="Kumar S."/>
            <person name="Laney S."/>
            <person name="Li B.W."/>
            <person name="Li W."/>
            <person name="Lindblom T.H."/>
            <person name="Lustigman S."/>
            <person name="Ma D."/>
            <person name="Maina C.V."/>
            <person name="Martin D.M."/>
            <person name="McCarter J.P."/>
            <person name="McReynolds L."/>
            <person name="Mitreva M."/>
            <person name="Nutman T.B."/>
            <person name="Parkinson J."/>
            <person name="Peregrin-Alvarez J.M."/>
            <person name="Poole C."/>
            <person name="Ren Q."/>
            <person name="Saunders L."/>
            <person name="Sluder A.E."/>
            <person name="Smith K."/>
            <person name="Stanke M."/>
            <person name="Unnasch T.R."/>
            <person name="Ware J."/>
            <person name="Wei A.D."/>
            <person name="Weil G."/>
            <person name="Williams D.J."/>
            <person name="Zhang Y."/>
            <person name="Williams S.A."/>
            <person name="Fraser-Liggett C."/>
            <person name="Slatko B."/>
            <person name="Blaxter M.L."/>
            <person name="Scott A.L."/>
        </authorList>
    </citation>
    <scope>NUCLEOTIDE SEQUENCE</scope>
    <source>
        <strain evidence="24 26">FR3</strain>
    </source>
</reference>
<evidence type="ECO:0000256" key="19">
    <source>
        <dbReference type="PIRSR" id="PIRSR601508-3"/>
    </source>
</evidence>
<evidence type="ECO:0000313" key="25">
    <source>
        <dbReference type="EMBL" id="VIO91764.1"/>
    </source>
</evidence>
<feature type="disulfide bond" evidence="19">
    <location>
        <begin position="801"/>
        <end position="856"/>
    </location>
</feature>
<evidence type="ECO:0000256" key="2">
    <source>
        <dbReference type="ARBA" id="ARBA00008685"/>
    </source>
</evidence>
<evidence type="ECO:0000313" key="24">
    <source>
        <dbReference type="EMBL" id="CRZ25481.1"/>
    </source>
</evidence>
<evidence type="ECO:0000256" key="17">
    <source>
        <dbReference type="PIRSR" id="PIRSR601508-1"/>
    </source>
</evidence>
<dbReference type="SMART" id="SM00079">
    <property type="entry name" value="PBPe"/>
    <property type="match status" value="1"/>
</dbReference>
<keyword evidence="19" id="KW-1015">Disulfide bond</keyword>
<evidence type="ECO:0000256" key="12">
    <source>
        <dbReference type="ARBA" id="ARBA00023180"/>
    </source>
</evidence>
<keyword evidence="6 21" id="KW-0732">Signal</keyword>
<dbReference type="OrthoDB" id="5984008at2759"/>
<keyword evidence="7 20" id="KW-1133">Transmembrane helix</keyword>
<dbReference type="GO" id="GO:0015276">
    <property type="term" value="F:ligand-gated monoatomic ion channel activity"/>
    <property type="evidence" value="ECO:0007669"/>
    <property type="project" value="InterPro"/>
</dbReference>
<dbReference type="InterPro" id="IPR015683">
    <property type="entry name" value="Ionotropic_Glu_rcpt"/>
</dbReference>
<keyword evidence="5 20" id="KW-0812">Transmembrane</keyword>
<reference evidence="27" key="4">
    <citation type="submission" date="2019-12" db="UniProtKB">
        <authorList>
            <consortium name="WormBaseParasite"/>
        </authorList>
    </citation>
    <scope>IDENTIFICATION</scope>
</reference>
<evidence type="ECO:0000259" key="23">
    <source>
        <dbReference type="SMART" id="SM00918"/>
    </source>
</evidence>
<dbReference type="Proteomes" id="UP000006672">
    <property type="component" value="Unassembled WGS sequence"/>
</dbReference>
<feature type="signal peptide" evidence="21">
    <location>
        <begin position="1"/>
        <end position="23"/>
    </location>
</feature>
<organism evidence="24">
    <name type="scientific">Brugia malayi</name>
    <name type="common">Filarial nematode worm</name>
    <dbReference type="NCBI Taxonomy" id="6279"/>
    <lineage>
        <taxon>Eukaryota</taxon>
        <taxon>Metazoa</taxon>
        <taxon>Ecdysozoa</taxon>
        <taxon>Nematoda</taxon>
        <taxon>Chromadorea</taxon>
        <taxon>Rhabditida</taxon>
        <taxon>Spirurina</taxon>
        <taxon>Spiruromorpha</taxon>
        <taxon>Filarioidea</taxon>
        <taxon>Onchocercidae</taxon>
        <taxon>Brugia</taxon>
    </lineage>
</organism>
<feature type="domain" description="Ionotropic glutamate receptor L-glutamate and glycine-binding" evidence="23">
    <location>
        <begin position="480"/>
        <end position="549"/>
    </location>
</feature>